<evidence type="ECO:0000313" key="2">
    <source>
        <dbReference type="EMBL" id="KRY86726.1"/>
    </source>
</evidence>
<organism evidence="2 3">
    <name type="scientific">Trichinella pseudospiralis</name>
    <name type="common">Parasitic roundworm</name>
    <dbReference type="NCBI Taxonomy" id="6337"/>
    <lineage>
        <taxon>Eukaryota</taxon>
        <taxon>Metazoa</taxon>
        <taxon>Ecdysozoa</taxon>
        <taxon>Nematoda</taxon>
        <taxon>Enoplea</taxon>
        <taxon>Dorylaimia</taxon>
        <taxon>Trichinellida</taxon>
        <taxon>Trichinellidae</taxon>
        <taxon>Trichinella</taxon>
    </lineage>
</organism>
<feature type="transmembrane region" description="Helical" evidence="1">
    <location>
        <begin position="34"/>
        <end position="51"/>
    </location>
</feature>
<evidence type="ECO:0000313" key="3">
    <source>
        <dbReference type="Proteomes" id="UP000054995"/>
    </source>
</evidence>
<keyword evidence="1" id="KW-0472">Membrane</keyword>
<dbReference type="EMBL" id="JYDT01000067">
    <property type="protein sequence ID" value="KRY86726.1"/>
    <property type="molecule type" value="Genomic_DNA"/>
</dbReference>
<sequence length="72" mass="8281">MAVFIDVAYLGQLKISIAKPSLFSRKDKAEQRRLHLIFQFIAYIMTIPFLQNIKLLVNKCQLPKQASKDSPC</sequence>
<evidence type="ECO:0000256" key="1">
    <source>
        <dbReference type="SAM" id="Phobius"/>
    </source>
</evidence>
<dbReference type="Proteomes" id="UP000054995">
    <property type="component" value="Unassembled WGS sequence"/>
</dbReference>
<dbReference type="AlphaFoldDB" id="A0A0V1FKZ4"/>
<name>A0A0V1FKZ4_TRIPS</name>
<protein>
    <submittedName>
        <fullName evidence="2">Uncharacterized protein</fullName>
    </submittedName>
</protein>
<keyword evidence="1" id="KW-0812">Transmembrane</keyword>
<comment type="caution">
    <text evidence="2">The sequence shown here is derived from an EMBL/GenBank/DDBJ whole genome shotgun (WGS) entry which is preliminary data.</text>
</comment>
<accession>A0A0V1FKZ4</accession>
<reference evidence="2 3" key="1">
    <citation type="submission" date="2015-01" db="EMBL/GenBank/DDBJ databases">
        <title>Evolution of Trichinella species and genotypes.</title>
        <authorList>
            <person name="Korhonen P.K."/>
            <person name="Edoardo P."/>
            <person name="Giuseppe L.R."/>
            <person name="Gasser R.B."/>
        </authorList>
    </citation>
    <scope>NUCLEOTIDE SEQUENCE [LARGE SCALE GENOMIC DNA]</scope>
    <source>
        <strain evidence="2">ISS470</strain>
    </source>
</reference>
<proteinExistence type="predicted"/>
<keyword evidence="3" id="KW-1185">Reference proteome</keyword>
<keyword evidence="1" id="KW-1133">Transmembrane helix</keyword>
<gene>
    <name evidence="2" type="ORF">T4D_15468</name>
</gene>